<proteinExistence type="predicted"/>
<keyword evidence="1" id="KW-0812">Transmembrane</keyword>
<gene>
    <name evidence="2" type="ORF">AWH48_14740</name>
</gene>
<feature type="transmembrane region" description="Helical" evidence="1">
    <location>
        <begin position="6"/>
        <end position="25"/>
    </location>
</feature>
<accession>A0A177L276</accession>
<sequence>MGFWESTLSSAIGSFVAIIGAYGVAKWQLSKSQKQINTQFYIRFNEAQVYINQFDREVEEILNITRGNERRFARIVLSEHNFKELKENWEIAIRIINPEIEEKELDDFVVVLSKINQNAPLDYYKELNGMIFEMAVIYNLLLKDCKYLVGDLPRKIDTGFFMNKNLTLPFMIKRFRKKYKRMKKKLKI</sequence>
<evidence type="ECO:0000313" key="3">
    <source>
        <dbReference type="Proteomes" id="UP000077271"/>
    </source>
</evidence>
<keyword evidence="1" id="KW-1133">Transmembrane helix</keyword>
<evidence type="ECO:0000313" key="2">
    <source>
        <dbReference type="EMBL" id="OAH59395.1"/>
    </source>
</evidence>
<protein>
    <submittedName>
        <fullName evidence="2">Uncharacterized protein</fullName>
    </submittedName>
</protein>
<organism evidence="2 3">
    <name type="scientific">Domibacillus aminovorans</name>
    <dbReference type="NCBI Taxonomy" id="29332"/>
    <lineage>
        <taxon>Bacteria</taxon>
        <taxon>Bacillati</taxon>
        <taxon>Bacillota</taxon>
        <taxon>Bacilli</taxon>
        <taxon>Bacillales</taxon>
        <taxon>Bacillaceae</taxon>
        <taxon>Domibacillus</taxon>
    </lineage>
</organism>
<reference evidence="2 3" key="1">
    <citation type="submission" date="2016-01" db="EMBL/GenBank/DDBJ databases">
        <title>Investigation of taxonomic status of Bacillus aminovorans.</title>
        <authorList>
            <person name="Verma A."/>
            <person name="Pal Y."/>
            <person name="Krishnamurthi S."/>
        </authorList>
    </citation>
    <scope>NUCLEOTIDE SEQUENCE [LARGE SCALE GENOMIC DNA]</scope>
    <source>
        <strain evidence="2 3">DSM 4337</strain>
    </source>
</reference>
<dbReference type="AlphaFoldDB" id="A0A177L276"/>
<comment type="caution">
    <text evidence="2">The sequence shown here is derived from an EMBL/GenBank/DDBJ whole genome shotgun (WGS) entry which is preliminary data.</text>
</comment>
<dbReference type="RefSeq" id="WP_063974319.1">
    <property type="nucleotide sequence ID" value="NZ_LQWZ01000002.1"/>
</dbReference>
<dbReference type="OrthoDB" id="2974533at2"/>
<evidence type="ECO:0000256" key="1">
    <source>
        <dbReference type="SAM" id="Phobius"/>
    </source>
</evidence>
<keyword evidence="1" id="KW-0472">Membrane</keyword>
<name>A0A177L276_9BACI</name>
<dbReference type="EMBL" id="LQWZ01000002">
    <property type="protein sequence ID" value="OAH59395.1"/>
    <property type="molecule type" value="Genomic_DNA"/>
</dbReference>
<dbReference type="Proteomes" id="UP000077271">
    <property type="component" value="Unassembled WGS sequence"/>
</dbReference>